<feature type="domain" description="VWFA" evidence="2">
    <location>
        <begin position="385"/>
        <end position="525"/>
    </location>
</feature>
<protein>
    <submittedName>
        <fullName evidence="3">Magnesium chelatase subunit D</fullName>
        <ecNumber evidence="3">6.6.1.1</ecNumber>
    </submittedName>
</protein>
<dbReference type="SUPFAM" id="SSF52540">
    <property type="entry name" value="P-loop containing nucleoside triphosphate hydrolases"/>
    <property type="match status" value="1"/>
</dbReference>
<dbReference type="GO" id="GO:0016851">
    <property type="term" value="F:magnesium chelatase activity"/>
    <property type="evidence" value="ECO:0007669"/>
    <property type="project" value="UniProtKB-EC"/>
</dbReference>
<dbReference type="NCBIfam" id="NF009943">
    <property type="entry name" value="PRK13406.1"/>
    <property type="match status" value="1"/>
</dbReference>
<feature type="region of interest" description="Disordered" evidence="1">
    <location>
        <begin position="241"/>
        <end position="274"/>
    </location>
</feature>
<reference evidence="3 4" key="1">
    <citation type="submission" date="2021-03" db="EMBL/GenBank/DDBJ databases">
        <authorList>
            <person name="So Y."/>
        </authorList>
    </citation>
    <scope>NUCLEOTIDE SEQUENCE [LARGE SCALE GENOMIC DNA]</scope>
    <source>
        <strain evidence="3 4">PWR1</strain>
    </source>
</reference>
<dbReference type="EC" id="6.6.1.1" evidence="3"/>
<evidence type="ECO:0000259" key="2">
    <source>
        <dbReference type="PROSITE" id="PS50234"/>
    </source>
</evidence>
<dbReference type="PANTHER" id="PTHR43473:SF2">
    <property type="entry name" value="MAGNESIUM-CHELATASE SUBUNIT CHLD, CHLOROPLASTIC"/>
    <property type="match status" value="1"/>
</dbReference>
<feature type="region of interest" description="Disordered" evidence="1">
    <location>
        <begin position="309"/>
        <end position="334"/>
    </location>
</feature>
<name>A0ABS4APQ6_9PROT</name>
<dbReference type="Gene3D" id="1.10.8.80">
    <property type="entry name" value="Magnesium chelatase subunit I, C-Terminal domain"/>
    <property type="match status" value="1"/>
</dbReference>
<dbReference type="Pfam" id="PF17863">
    <property type="entry name" value="AAA_lid_2"/>
    <property type="match status" value="1"/>
</dbReference>
<dbReference type="Pfam" id="PF13519">
    <property type="entry name" value="VWA_2"/>
    <property type="match status" value="1"/>
</dbReference>
<evidence type="ECO:0000256" key="1">
    <source>
        <dbReference type="SAM" id="MobiDB-lite"/>
    </source>
</evidence>
<dbReference type="Proteomes" id="UP000680815">
    <property type="component" value="Unassembled WGS sequence"/>
</dbReference>
<dbReference type="InterPro" id="IPR041628">
    <property type="entry name" value="ChlI/MoxR_AAA_lid"/>
</dbReference>
<dbReference type="SMART" id="SM00327">
    <property type="entry name" value="VWA"/>
    <property type="match status" value="1"/>
</dbReference>
<dbReference type="EMBL" id="JAGIYZ010000003">
    <property type="protein sequence ID" value="MBP0463343.1"/>
    <property type="molecule type" value="Genomic_DNA"/>
</dbReference>
<evidence type="ECO:0000313" key="3">
    <source>
        <dbReference type="EMBL" id="MBP0463343.1"/>
    </source>
</evidence>
<evidence type="ECO:0000313" key="4">
    <source>
        <dbReference type="Proteomes" id="UP000680815"/>
    </source>
</evidence>
<sequence>MADDQRAAAALLAVDPAGLGGAVLRGGPGPERDGWLALMRAHLPDGTPWRRMPVSVPDSRLLGGLDLAATLAAGRPVAERGVLAEADGGVLVLAMAERAAPGMAARIAGVMDAGAVALERDGIARRLPARFGLVALDEGVEEERVAAPLADRCAFHLAPMPLPAAPSLPDIAAARARLNDVRVPEEVLRALAGASLALGIDSLRAPLLALRAAIAAAALAGRDEVAAEDAARAARLVLAPRATRMPEAEQPPAEDPPPPEQAEAGEAPKGETTDAPLEDRILDAARAVLPEGILAGLGAGMRDAARRGAADGRAGLRQATPLRGRPAGTRQGALRSGARLALVETLRAAAPWQPLRRKGRTGGPKLFVKREDIRLRRFEAPQETVAIFVVDASGSAAMHRLAEAKGAVELLLADCYVRRDRVALIGFRGRAAEVLLPPTASLVRAKRSLAGLPGGGGTPLAAGLDAAREMAIACRRAGRTPLIVLLTDGRANVARDGTGGRPQAEKDALESAQPLRLAAVPALLVDTAPRPQPFAKDVAAAMGARYLPLPMADAQRLSGAVRDAAA</sequence>
<dbReference type="Gene3D" id="3.40.50.300">
    <property type="entry name" value="P-loop containing nucleotide triphosphate hydrolases"/>
    <property type="match status" value="1"/>
</dbReference>
<accession>A0ABS4APQ6</accession>
<dbReference type="PROSITE" id="PS50234">
    <property type="entry name" value="VWFA"/>
    <property type="match status" value="1"/>
</dbReference>
<dbReference type="Gene3D" id="3.40.50.410">
    <property type="entry name" value="von Willebrand factor, type A domain"/>
    <property type="match status" value="1"/>
</dbReference>
<organism evidence="3 4">
    <name type="scientific">Roseomonas nitratireducens</name>
    <dbReference type="NCBI Taxonomy" id="2820810"/>
    <lineage>
        <taxon>Bacteria</taxon>
        <taxon>Pseudomonadati</taxon>
        <taxon>Pseudomonadota</taxon>
        <taxon>Alphaproteobacteria</taxon>
        <taxon>Acetobacterales</taxon>
        <taxon>Roseomonadaceae</taxon>
        <taxon>Roseomonas</taxon>
    </lineage>
</organism>
<dbReference type="InterPro" id="IPR002035">
    <property type="entry name" value="VWF_A"/>
</dbReference>
<dbReference type="SUPFAM" id="SSF53300">
    <property type="entry name" value="vWA-like"/>
    <property type="match status" value="1"/>
</dbReference>
<dbReference type="InterPro" id="IPR027417">
    <property type="entry name" value="P-loop_NTPase"/>
</dbReference>
<comment type="caution">
    <text evidence="3">The sequence shown here is derived from an EMBL/GenBank/DDBJ whole genome shotgun (WGS) entry which is preliminary data.</text>
</comment>
<proteinExistence type="predicted"/>
<keyword evidence="3" id="KW-0436">Ligase</keyword>
<keyword evidence="4" id="KW-1185">Reference proteome</keyword>
<dbReference type="PANTHER" id="PTHR43473">
    <property type="entry name" value="MAGNESIUM-CHELATASE SUBUNIT CHLD, CHLOROPLASTIC"/>
    <property type="match status" value="1"/>
</dbReference>
<dbReference type="InterPro" id="IPR036465">
    <property type="entry name" value="vWFA_dom_sf"/>
</dbReference>
<gene>
    <name evidence="3" type="ORF">J5Y09_05425</name>
</gene>